<dbReference type="GO" id="GO:0006508">
    <property type="term" value="P:proteolysis"/>
    <property type="evidence" value="ECO:0007669"/>
    <property type="project" value="UniProtKB-KW"/>
</dbReference>
<comment type="caution">
    <text evidence="8">Lacks conserved residue(s) required for the propagation of feature annotation.</text>
</comment>
<dbReference type="SMART" id="SM00235">
    <property type="entry name" value="ZnMc"/>
    <property type="match status" value="1"/>
</dbReference>
<dbReference type="Pfam" id="PF01400">
    <property type="entry name" value="Astacin"/>
    <property type="match status" value="1"/>
</dbReference>
<evidence type="ECO:0000259" key="10">
    <source>
        <dbReference type="PROSITE" id="PS51864"/>
    </source>
</evidence>
<dbReference type="FunFam" id="3.40.390.10:FF:000038">
    <property type="entry name" value="Metalloendopeptidase"/>
    <property type="match status" value="1"/>
</dbReference>
<evidence type="ECO:0000256" key="8">
    <source>
        <dbReference type="PROSITE-ProRule" id="PRU01211"/>
    </source>
</evidence>
<keyword evidence="6 8" id="KW-0482">Metalloprotease</keyword>
<sequence>MMDLTVTTLLSMVVSSSTTCAWAIPAQSSSTSSKRVPRSYSDDHIVHSEMTAMDQIMEANEFQAAQVPDGTSFREGDIAVTTGRRSKACFARSCLWSKSVDGHVYIAYRLSLDYSDLDERIIKSGMEKVERGTCVRFVPWTHQRDFLDIQPKSGCWSYLGQRGGRQTVSLQSPDCMWSGVASHELMHALGFVHEHSRADRDNYVTVLWENIWKDRVRNFEKFKTNNLDTPYDYGSIMHFGMYAYSEDGDPTIIAKRNHGNTLGQRTGLSELDKMKINKLYNCETLEDY</sequence>
<protein>
    <recommendedName>
        <fullName evidence="9">Metalloendopeptidase</fullName>
        <ecNumber evidence="9">3.4.24.-</ecNumber>
    </recommendedName>
</protein>
<dbReference type="InterPro" id="IPR024079">
    <property type="entry name" value="MetalloPept_cat_dom_sf"/>
</dbReference>
<comment type="caution">
    <text evidence="11">The sequence shown here is derived from an EMBL/GenBank/DDBJ whole genome shotgun (WGS) entry which is preliminary data.</text>
</comment>
<dbReference type="EC" id="3.4.24.-" evidence="9"/>
<feature type="signal peptide" evidence="9">
    <location>
        <begin position="1"/>
        <end position="23"/>
    </location>
</feature>
<evidence type="ECO:0000256" key="6">
    <source>
        <dbReference type="ARBA" id="ARBA00023049"/>
    </source>
</evidence>
<feature type="binding site" evidence="8">
    <location>
        <position position="187"/>
    </location>
    <ligand>
        <name>Zn(2+)</name>
        <dbReference type="ChEBI" id="CHEBI:29105"/>
        <note>catalytic</note>
    </ligand>
</feature>
<evidence type="ECO:0000256" key="5">
    <source>
        <dbReference type="ARBA" id="ARBA00022833"/>
    </source>
</evidence>
<keyword evidence="1 8" id="KW-0645">Protease</keyword>
<keyword evidence="7" id="KW-1015">Disulfide bond</keyword>
<dbReference type="SUPFAM" id="SSF55486">
    <property type="entry name" value="Metalloproteases ('zincins'), catalytic domain"/>
    <property type="match status" value="1"/>
</dbReference>
<evidence type="ECO:0000256" key="7">
    <source>
        <dbReference type="ARBA" id="ARBA00023157"/>
    </source>
</evidence>
<keyword evidence="5 8" id="KW-0862">Zinc</keyword>
<gene>
    <name evidence="11" type="ORF">J4Q44_G00150450</name>
</gene>
<organism evidence="11 12">
    <name type="scientific">Coregonus suidteri</name>
    <dbReference type="NCBI Taxonomy" id="861788"/>
    <lineage>
        <taxon>Eukaryota</taxon>
        <taxon>Metazoa</taxon>
        <taxon>Chordata</taxon>
        <taxon>Craniata</taxon>
        <taxon>Vertebrata</taxon>
        <taxon>Euteleostomi</taxon>
        <taxon>Actinopterygii</taxon>
        <taxon>Neopterygii</taxon>
        <taxon>Teleostei</taxon>
        <taxon>Protacanthopterygii</taxon>
        <taxon>Salmoniformes</taxon>
        <taxon>Salmonidae</taxon>
        <taxon>Coregoninae</taxon>
        <taxon>Coregonus</taxon>
    </lineage>
</organism>
<evidence type="ECO:0000256" key="4">
    <source>
        <dbReference type="ARBA" id="ARBA00022801"/>
    </source>
</evidence>
<dbReference type="InterPro" id="IPR006026">
    <property type="entry name" value="Peptidase_Metallo"/>
</dbReference>
<keyword evidence="12" id="KW-1185">Reference proteome</keyword>
<feature type="chain" id="PRO_5042667530" description="Metalloendopeptidase" evidence="9">
    <location>
        <begin position="24"/>
        <end position="288"/>
    </location>
</feature>
<feature type="domain" description="Peptidase M12A" evidence="10">
    <location>
        <begin position="79"/>
        <end position="283"/>
    </location>
</feature>
<evidence type="ECO:0000313" key="12">
    <source>
        <dbReference type="Proteomes" id="UP001356427"/>
    </source>
</evidence>
<dbReference type="Gene3D" id="3.40.390.10">
    <property type="entry name" value="Collagenase (Catalytic Domain)"/>
    <property type="match status" value="1"/>
</dbReference>
<keyword evidence="3 9" id="KW-0732">Signal</keyword>
<name>A0AAN8QXG5_9TELE</name>
<dbReference type="InterPro" id="IPR034039">
    <property type="entry name" value="ZnMP_hatching_enz"/>
</dbReference>
<dbReference type="PRINTS" id="PR00480">
    <property type="entry name" value="ASTACIN"/>
</dbReference>
<evidence type="ECO:0000256" key="3">
    <source>
        <dbReference type="ARBA" id="ARBA00022729"/>
    </source>
</evidence>
<feature type="active site" evidence="8">
    <location>
        <position position="184"/>
    </location>
</feature>
<evidence type="ECO:0000256" key="9">
    <source>
        <dbReference type="RuleBase" id="RU361183"/>
    </source>
</evidence>
<evidence type="ECO:0000256" key="1">
    <source>
        <dbReference type="ARBA" id="ARBA00022670"/>
    </source>
</evidence>
<feature type="binding site" evidence="8">
    <location>
        <position position="183"/>
    </location>
    <ligand>
        <name>Zn(2+)</name>
        <dbReference type="ChEBI" id="CHEBI:29105"/>
        <note>catalytic</note>
    </ligand>
</feature>
<dbReference type="PANTHER" id="PTHR10127:SF791">
    <property type="entry name" value="METALLOENDOPEPTIDASE"/>
    <property type="match status" value="1"/>
</dbReference>
<dbReference type="PANTHER" id="PTHR10127">
    <property type="entry name" value="DISCOIDIN, CUB, EGF, LAMININ , AND ZINC METALLOPROTEASE DOMAIN CONTAINING"/>
    <property type="match status" value="1"/>
</dbReference>
<keyword evidence="4 8" id="KW-0378">Hydrolase</keyword>
<dbReference type="GO" id="GO:0008270">
    <property type="term" value="F:zinc ion binding"/>
    <property type="evidence" value="ECO:0007669"/>
    <property type="project" value="UniProtKB-UniRule"/>
</dbReference>
<proteinExistence type="predicted"/>
<feature type="binding site" evidence="8">
    <location>
        <position position="193"/>
    </location>
    <ligand>
        <name>Zn(2+)</name>
        <dbReference type="ChEBI" id="CHEBI:29105"/>
        <note>catalytic</note>
    </ligand>
</feature>
<dbReference type="AlphaFoldDB" id="A0AAN8QXG5"/>
<keyword evidence="2 8" id="KW-0479">Metal-binding</keyword>
<evidence type="ECO:0000313" key="11">
    <source>
        <dbReference type="EMBL" id="KAK6315516.1"/>
    </source>
</evidence>
<dbReference type="PROSITE" id="PS51864">
    <property type="entry name" value="ASTACIN"/>
    <property type="match status" value="1"/>
</dbReference>
<dbReference type="CDD" id="cd04283">
    <property type="entry name" value="ZnMc_hatching_enzyme"/>
    <property type="match status" value="1"/>
</dbReference>
<comment type="cofactor">
    <cofactor evidence="8 9">
        <name>Zn(2+)</name>
        <dbReference type="ChEBI" id="CHEBI:29105"/>
    </cofactor>
    <text evidence="8 9">Binds 1 zinc ion per subunit.</text>
</comment>
<dbReference type="GO" id="GO:0004222">
    <property type="term" value="F:metalloendopeptidase activity"/>
    <property type="evidence" value="ECO:0007669"/>
    <property type="project" value="UniProtKB-UniRule"/>
</dbReference>
<dbReference type="InterPro" id="IPR001506">
    <property type="entry name" value="Peptidase_M12A"/>
</dbReference>
<accession>A0AAN8QXG5</accession>
<reference evidence="11 12" key="1">
    <citation type="submission" date="2021-04" db="EMBL/GenBank/DDBJ databases">
        <authorList>
            <person name="De Guttry C."/>
            <person name="Zahm M."/>
            <person name="Klopp C."/>
            <person name="Cabau C."/>
            <person name="Louis A."/>
            <person name="Berthelot C."/>
            <person name="Parey E."/>
            <person name="Roest Crollius H."/>
            <person name="Montfort J."/>
            <person name="Robinson-Rechavi M."/>
            <person name="Bucao C."/>
            <person name="Bouchez O."/>
            <person name="Gislard M."/>
            <person name="Lluch J."/>
            <person name="Milhes M."/>
            <person name="Lampietro C."/>
            <person name="Lopez Roques C."/>
            <person name="Donnadieu C."/>
            <person name="Braasch I."/>
            <person name="Desvignes T."/>
            <person name="Postlethwait J."/>
            <person name="Bobe J."/>
            <person name="Wedekind C."/>
            <person name="Guiguen Y."/>
        </authorList>
    </citation>
    <scope>NUCLEOTIDE SEQUENCE [LARGE SCALE GENOMIC DNA]</scope>
    <source>
        <strain evidence="11">Cs_M1</strain>
        <tissue evidence="11">Blood</tissue>
    </source>
</reference>
<evidence type="ECO:0000256" key="2">
    <source>
        <dbReference type="ARBA" id="ARBA00022723"/>
    </source>
</evidence>
<dbReference type="EMBL" id="JAGTTL010000012">
    <property type="protein sequence ID" value="KAK6315516.1"/>
    <property type="molecule type" value="Genomic_DNA"/>
</dbReference>
<dbReference type="Proteomes" id="UP001356427">
    <property type="component" value="Unassembled WGS sequence"/>
</dbReference>